<organism evidence="1 2">
    <name type="scientific">Ephemerocybe angulata</name>
    <dbReference type="NCBI Taxonomy" id="980116"/>
    <lineage>
        <taxon>Eukaryota</taxon>
        <taxon>Fungi</taxon>
        <taxon>Dikarya</taxon>
        <taxon>Basidiomycota</taxon>
        <taxon>Agaricomycotina</taxon>
        <taxon>Agaricomycetes</taxon>
        <taxon>Agaricomycetidae</taxon>
        <taxon>Agaricales</taxon>
        <taxon>Agaricineae</taxon>
        <taxon>Psathyrellaceae</taxon>
        <taxon>Ephemerocybe</taxon>
    </lineage>
</organism>
<keyword evidence="2" id="KW-1185">Reference proteome</keyword>
<protein>
    <submittedName>
        <fullName evidence="1">Uncharacterized protein</fullName>
    </submittedName>
</protein>
<dbReference type="AlphaFoldDB" id="A0A8H5FLK9"/>
<comment type="caution">
    <text evidence="1">The sequence shown here is derived from an EMBL/GenBank/DDBJ whole genome shotgun (WGS) entry which is preliminary data.</text>
</comment>
<reference evidence="1 2" key="1">
    <citation type="journal article" date="2020" name="ISME J.">
        <title>Uncovering the hidden diversity of litter-decomposition mechanisms in mushroom-forming fungi.</title>
        <authorList>
            <person name="Floudas D."/>
            <person name="Bentzer J."/>
            <person name="Ahren D."/>
            <person name="Johansson T."/>
            <person name="Persson P."/>
            <person name="Tunlid A."/>
        </authorList>
    </citation>
    <scope>NUCLEOTIDE SEQUENCE [LARGE SCALE GENOMIC DNA]</scope>
    <source>
        <strain evidence="1 2">CBS 175.51</strain>
    </source>
</reference>
<gene>
    <name evidence="1" type="ORF">D9611_005987</name>
</gene>
<accession>A0A8H5FLK9</accession>
<proteinExistence type="predicted"/>
<evidence type="ECO:0000313" key="2">
    <source>
        <dbReference type="Proteomes" id="UP000541558"/>
    </source>
</evidence>
<evidence type="ECO:0000313" key="1">
    <source>
        <dbReference type="EMBL" id="KAF5341261.1"/>
    </source>
</evidence>
<dbReference type="Proteomes" id="UP000541558">
    <property type="component" value="Unassembled WGS sequence"/>
</dbReference>
<name>A0A8H5FLK9_9AGAR</name>
<dbReference type="EMBL" id="JAACJK010000002">
    <property type="protein sequence ID" value="KAF5341261.1"/>
    <property type="molecule type" value="Genomic_DNA"/>
</dbReference>
<sequence>MHNAPTLLHRLLAHGPQEAIKRLVKLDTEKKQKTLKTLLSESSNTLYRSALGLFDKTLDKLKASEPVLTERFIPHSER</sequence>